<proteinExistence type="predicted"/>
<dbReference type="EMBL" id="AODQ01000015">
    <property type="protein sequence ID" value="EMR03898.1"/>
    <property type="molecule type" value="Genomic_DNA"/>
</dbReference>
<keyword evidence="1" id="KW-0732">Signal</keyword>
<dbReference type="RefSeq" id="WP_009194357.1">
    <property type="nucleotide sequence ID" value="NZ_AODQ01000015.1"/>
</dbReference>
<sequence length="142" mass="15930">MKPSLLLSLLILFASFACSDKEVVPSFHEKRALLVDQNWKVGLLSIDDGADESANYQRLSLDFGEQNSLVATSTNGQSFFGTWAYTQLETGNDQLRIQFTGSDLLDRLNRNWQIESFQNSKIELRSEGPGQSGLSRLQLVKQ</sequence>
<feature type="chain" id="PRO_5004081899" description="Lipocalin-like domain-containing protein" evidence="1">
    <location>
        <begin position="20"/>
        <end position="142"/>
    </location>
</feature>
<feature type="signal peptide" evidence="1">
    <location>
        <begin position="1"/>
        <end position="19"/>
    </location>
</feature>
<evidence type="ECO:0000313" key="3">
    <source>
        <dbReference type="Proteomes" id="UP000011910"/>
    </source>
</evidence>
<dbReference type="OrthoDB" id="832379at2"/>
<comment type="caution">
    <text evidence="2">The sequence shown here is derived from an EMBL/GenBank/DDBJ whole genome shotgun (WGS) entry which is preliminary data.</text>
</comment>
<dbReference type="AlphaFoldDB" id="M7N5J6"/>
<evidence type="ECO:0000313" key="2">
    <source>
        <dbReference type="EMBL" id="EMR03898.1"/>
    </source>
</evidence>
<accession>M7N5J6</accession>
<keyword evidence="3" id="KW-1185">Reference proteome</keyword>
<gene>
    <name evidence="2" type="ORF">ADICEAN_00955</name>
</gene>
<reference evidence="2 3" key="1">
    <citation type="journal article" date="2013" name="Genome Announc.">
        <title>Draft Genome Sequence of Cesiribacter andamanensis Strain AMV16T, Isolated from a Soil Sample from a Mud Volcano in the Andaman Islands, India.</title>
        <authorList>
            <person name="Shivaji S."/>
            <person name="Ara S."/>
            <person name="Begum Z."/>
            <person name="Srinivas T.N."/>
            <person name="Singh A."/>
            <person name="Kumar Pinnaka A."/>
        </authorList>
    </citation>
    <scope>NUCLEOTIDE SEQUENCE [LARGE SCALE GENOMIC DNA]</scope>
    <source>
        <strain evidence="2 3">AMV16</strain>
    </source>
</reference>
<dbReference type="PROSITE" id="PS51257">
    <property type="entry name" value="PROKAR_LIPOPROTEIN"/>
    <property type="match status" value="1"/>
</dbReference>
<evidence type="ECO:0000256" key="1">
    <source>
        <dbReference type="SAM" id="SignalP"/>
    </source>
</evidence>
<evidence type="ECO:0008006" key="4">
    <source>
        <dbReference type="Google" id="ProtNLM"/>
    </source>
</evidence>
<protein>
    <recommendedName>
        <fullName evidence="4">Lipocalin-like domain-containing protein</fullName>
    </recommendedName>
</protein>
<organism evidence="2 3">
    <name type="scientific">Cesiribacter andamanensis AMV16</name>
    <dbReference type="NCBI Taxonomy" id="1279009"/>
    <lineage>
        <taxon>Bacteria</taxon>
        <taxon>Pseudomonadati</taxon>
        <taxon>Bacteroidota</taxon>
        <taxon>Cytophagia</taxon>
        <taxon>Cytophagales</taxon>
        <taxon>Cesiribacteraceae</taxon>
        <taxon>Cesiribacter</taxon>
    </lineage>
</organism>
<dbReference type="Proteomes" id="UP000011910">
    <property type="component" value="Unassembled WGS sequence"/>
</dbReference>
<name>M7N5J6_9BACT</name>